<keyword evidence="3" id="KW-1185">Reference proteome</keyword>
<sequence length="216" mass="23751">MVLRHLARLGAKIHRKVEKARYGVAMTASDAKTPRWHLLGSLPFAAAALVLVNGLYIFLVALGNITDYDTNFAFVQHVLSMDTTNFGQAAGEGLDPDVMWRAITNPVIWNLGYIGIIIWESVAAIVLITAVVFFVRGFLGHGFAAARVWSSIGLVMIILLFVGGFITMGGEWFQMWRSQAWNGLDPAFRNSVLAGIGLVLLHLPSQRWEDAVARKA</sequence>
<gene>
    <name evidence="2" type="ORF">GCM10017596_07620</name>
</gene>
<reference evidence="2" key="2">
    <citation type="submission" date="2023-01" db="EMBL/GenBank/DDBJ databases">
        <authorList>
            <person name="Sun Q."/>
            <person name="Evtushenko L."/>
        </authorList>
    </citation>
    <scope>NUCLEOTIDE SEQUENCE</scope>
    <source>
        <strain evidence="2">VKM Ac-1958</strain>
    </source>
</reference>
<dbReference type="Proteomes" id="UP001142325">
    <property type="component" value="Unassembled WGS sequence"/>
</dbReference>
<evidence type="ECO:0000313" key="3">
    <source>
        <dbReference type="Proteomes" id="UP001142325"/>
    </source>
</evidence>
<dbReference type="Pfam" id="PF09933">
    <property type="entry name" value="DUF2165"/>
    <property type="match status" value="1"/>
</dbReference>
<proteinExistence type="predicted"/>
<feature type="transmembrane region" description="Helical" evidence="1">
    <location>
        <begin position="147"/>
        <end position="167"/>
    </location>
</feature>
<feature type="transmembrane region" description="Helical" evidence="1">
    <location>
        <begin position="42"/>
        <end position="62"/>
    </location>
</feature>
<dbReference type="AlphaFoldDB" id="A0A9W6HQG7"/>
<reference evidence="2" key="1">
    <citation type="journal article" date="2014" name="Int. J. Syst. Evol. Microbiol.">
        <title>Complete genome sequence of Corynebacterium casei LMG S-19264T (=DSM 44701T), isolated from a smear-ripened cheese.</title>
        <authorList>
            <consortium name="US DOE Joint Genome Institute (JGI-PGF)"/>
            <person name="Walter F."/>
            <person name="Albersmeier A."/>
            <person name="Kalinowski J."/>
            <person name="Ruckert C."/>
        </authorList>
    </citation>
    <scope>NUCLEOTIDE SEQUENCE</scope>
    <source>
        <strain evidence="2">VKM Ac-1958</strain>
    </source>
</reference>
<keyword evidence="1" id="KW-1133">Transmembrane helix</keyword>
<keyword evidence="1" id="KW-0472">Membrane</keyword>
<evidence type="ECO:0000256" key="1">
    <source>
        <dbReference type="SAM" id="Phobius"/>
    </source>
</evidence>
<organism evidence="2 3">
    <name type="scientific">Microbacterium keratanolyticum</name>
    <dbReference type="NCBI Taxonomy" id="67574"/>
    <lineage>
        <taxon>Bacteria</taxon>
        <taxon>Bacillati</taxon>
        <taxon>Actinomycetota</taxon>
        <taxon>Actinomycetes</taxon>
        <taxon>Micrococcales</taxon>
        <taxon>Microbacteriaceae</taxon>
        <taxon>Microbacterium</taxon>
    </lineage>
</organism>
<dbReference type="EMBL" id="BSET01000001">
    <property type="protein sequence ID" value="GLK01047.1"/>
    <property type="molecule type" value="Genomic_DNA"/>
</dbReference>
<keyword evidence="1" id="KW-0812">Transmembrane</keyword>
<protein>
    <submittedName>
        <fullName evidence="2">Membrane protein</fullName>
    </submittedName>
</protein>
<name>A0A9W6HQG7_9MICO</name>
<comment type="caution">
    <text evidence="2">The sequence shown here is derived from an EMBL/GenBank/DDBJ whole genome shotgun (WGS) entry which is preliminary data.</text>
</comment>
<dbReference type="InterPro" id="IPR018681">
    <property type="entry name" value="DUF2165_transmembrane"/>
</dbReference>
<feature type="transmembrane region" description="Helical" evidence="1">
    <location>
        <begin position="107"/>
        <end position="135"/>
    </location>
</feature>
<accession>A0A9W6HQG7</accession>
<evidence type="ECO:0000313" key="2">
    <source>
        <dbReference type="EMBL" id="GLK01047.1"/>
    </source>
</evidence>